<proteinExistence type="predicted"/>
<comment type="caution">
    <text evidence="1">The sequence shown here is derived from an EMBL/GenBank/DDBJ whole genome shotgun (WGS) entry which is preliminary data.</text>
</comment>
<sequence length="66" mass="7254">MHPLIVRCKLNKGSDYLSIRFCEGVLAKSVHCLLCQETGSWVVKLGEIAIVQCKTIPGPNHFKDAG</sequence>
<protein>
    <submittedName>
        <fullName evidence="1">Uncharacterized protein</fullName>
    </submittedName>
</protein>
<keyword evidence="2" id="KW-1185">Reference proteome</keyword>
<name>A0AAW1N9U3_POPJA</name>
<evidence type="ECO:0000313" key="1">
    <source>
        <dbReference type="EMBL" id="KAK9754679.1"/>
    </source>
</evidence>
<evidence type="ECO:0000313" key="2">
    <source>
        <dbReference type="Proteomes" id="UP001458880"/>
    </source>
</evidence>
<dbReference type="EMBL" id="JASPKY010000006">
    <property type="protein sequence ID" value="KAK9754679.1"/>
    <property type="molecule type" value="Genomic_DNA"/>
</dbReference>
<organism evidence="1 2">
    <name type="scientific">Popillia japonica</name>
    <name type="common">Japanese beetle</name>
    <dbReference type="NCBI Taxonomy" id="7064"/>
    <lineage>
        <taxon>Eukaryota</taxon>
        <taxon>Metazoa</taxon>
        <taxon>Ecdysozoa</taxon>
        <taxon>Arthropoda</taxon>
        <taxon>Hexapoda</taxon>
        <taxon>Insecta</taxon>
        <taxon>Pterygota</taxon>
        <taxon>Neoptera</taxon>
        <taxon>Endopterygota</taxon>
        <taxon>Coleoptera</taxon>
        <taxon>Polyphaga</taxon>
        <taxon>Scarabaeiformia</taxon>
        <taxon>Scarabaeidae</taxon>
        <taxon>Rutelinae</taxon>
        <taxon>Popillia</taxon>
    </lineage>
</organism>
<accession>A0AAW1N9U3</accession>
<dbReference type="AlphaFoldDB" id="A0AAW1N9U3"/>
<dbReference type="Proteomes" id="UP001458880">
    <property type="component" value="Unassembled WGS sequence"/>
</dbReference>
<gene>
    <name evidence="1" type="ORF">QE152_g1069</name>
</gene>
<reference evidence="1 2" key="1">
    <citation type="journal article" date="2024" name="BMC Genomics">
        <title>De novo assembly and annotation of Popillia japonica's genome with initial clues to its potential as an invasive pest.</title>
        <authorList>
            <person name="Cucini C."/>
            <person name="Boschi S."/>
            <person name="Funari R."/>
            <person name="Cardaioli E."/>
            <person name="Iannotti N."/>
            <person name="Marturano G."/>
            <person name="Paoli F."/>
            <person name="Bruttini M."/>
            <person name="Carapelli A."/>
            <person name="Frati F."/>
            <person name="Nardi F."/>
        </authorList>
    </citation>
    <scope>NUCLEOTIDE SEQUENCE [LARGE SCALE GENOMIC DNA]</scope>
    <source>
        <strain evidence="1">DMR45628</strain>
    </source>
</reference>